<dbReference type="GO" id="GO:0046548">
    <property type="term" value="P:retinal rod cell development"/>
    <property type="evidence" value="ECO:0007669"/>
    <property type="project" value="TreeGrafter"/>
</dbReference>
<feature type="coiled-coil region" evidence="1">
    <location>
        <begin position="106"/>
        <end position="140"/>
    </location>
</feature>
<dbReference type="PANTHER" id="PTHR14240">
    <property type="entry name" value="RETINITIS PIGMENTOSA GTPASE REGULATOR-INTERACTING PROTEIN"/>
    <property type="match status" value="1"/>
</dbReference>
<evidence type="ECO:0000256" key="1">
    <source>
        <dbReference type="SAM" id="Coils"/>
    </source>
</evidence>
<dbReference type="InterPro" id="IPR031139">
    <property type="entry name" value="RPGRIP1_fam"/>
</dbReference>
<name>A0A6J3G0A7_SAPAP</name>
<dbReference type="GO" id="GO:1905515">
    <property type="term" value="P:non-motile cilium assembly"/>
    <property type="evidence" value="ECO:0007669"/>
    <property type="project" value="TreeGrafter"/>
</dbReference>
<evidence type="ECO:0000313" key="2">
    <source>
        <dbReference type="Proteomes" id="UP000504640"/>
    </source>
</evidence>
<dbReference type="Proteomes" id="UP000504640">
    <property type="component" value="Unplaced"/>
</dbReference>
<sequence>MSGPTDETAGDLPVKDIGLNLFGMGGLQEISTTRTTMKSRQAVSRVSREELEDRFLRLHDENILLKQHARKQEDKIKRMATKLIRLVNDKKRYERVGGGPKRLGRDVEMEEMIEQLQEKVHELERQNEALKHRLISAKQQLQIQGYRQTPYNNVQSRINTGRRKANENAGFQECPRKGKTKLILILNRSLMRLFNTQKKNPQSFTSILLVLLSVFRKRKIIFYFLFDRMILSVKII</sequence>
<dbReference type="CTD" id="23322"/>
<organism evidence="2 3">
    <name type="scientific">Sapajus apella</name>
    <name type="common">Brown-capped capuchin</name>
    <name type="synonym">Cebus apella</name>
    <dbReference type="NCBI Taxonomy" id="9515"/>
    <lineage>
        <taxon>Eukaryota</taxon>
        <taxon>Metazoa</taxon>
        <taxon>Chordata</taxon>
        <taxon>Craniata</taxon>
        <taxon>Vertebrata</taxon>
        <taxon>Euteleostomi</taxon>
        <taxon>Mammalia</taxon>
        <taxon>Eutheria</taxon>
        <taxon>Euarchontoglires</taxon>
        <taxon>Primates</taxon>
        <taxon>Haplorrhini</taxon>
        <taxon>Platyrrhini</taxon>
        <taxon>Cebidae</taxon>
        <taxon>Cebinae</taxon>
        <taxon>Sapajus</taxon>
    </lineage>
</organism>
<dbReference type="AlphaFoldDB" id="A0A6J3G0A7"/>
<accession>A0A6J3G0A7</accession>
<dbReference type="PANTHER" id="PTHR14240:SF4">
    <property type="entry name" value="PROTEIN FANTOM"/>
    <property type="match status" value="1"/>
</dbReference>
<protein>
    <submittedName>
        <fullName evidence="3">Protein fantom isoform X4</fullName>
    </submittedName>
</protein>
<dbReference type="GO" id="GO:0032391">
    <property type="term" value="C:photoreceptor connecting cilium"/>
    <property type="evidence" value="ECO:0007669"/>
    <property type="project" value="TreeGrafter"/>
</dbReference>
<gene>
    <name evidence="3" type="primary">RPGRIP1L</name>
</gene>
<reference evidence="3" key="1">
    <citation type="submission" date="2025-08" db="UniProtKB">
        <authorList>
            <consortium name="RefSeq"/>
        </authorList>
    </citation>
    <scope>IDENTIFICATION</scope>
    <source>
        <tissue evidence="3">Blood</tissue>
    </source>
</reference>
<dbReference type="RefSeq" id="XP_032111504.1">
    <property type="nucleotide sequence ID" value="XM_032255613.1"/>
</dbReference>
<keyword evidence="2" id="KW-1185">Reference proteome</keyword>
<dbReference type="GeneID" id="116534864"/>
<keyword evidence="1" id="KW-0175">Coiled coil</keyword>
<evidence type="ECO:0000313" key="3">
    <source>
        <dbReference type="RefSeq" id="XP_032111504.1"/>
    </source>
</evidence>
<dbReference type="GO" id="GO:0031870">
    <property type="term" value="F:thromboxane A2 receptor binding"/>
    <property type="evidence" value="ECO:0007669"/>
    <property type="project" value="TreeGrafter"/>
</dbReference>
<proteinExistence type="predicted"/>